<evidence type="ECO:0000256" key="7">
    <source>
        <dbReference type="HAMAP-Rule" id="MF_00607"/>
    </source>
</evidence>
<dbReference type="Proteomes" id="UP000298681">
    <property type="component" value="Unassembled WGS sequence"/>
</dbReference>
<dbReference type="PANTHER" id="PTHR11727">
    <property type="entry name" value="DIMETHYLADENOSINE TRANSFERASE"/>
    <property type="match status" value="1"/>
</dbReference>
<dbReference type="SMART" id="SM00650">
    <property type="entry name" value="rADc"/>
    <property type="match status" value="1"/>
</dbReference>
<keyword evidence="5 7" id="KW-0949">S-adenosyl-L-methionine</keyword>
<evidence type="ECO:0000256" key="4">
    <source>
        <dbReference type="ARBA" id="ARBA00022679"/>
    </source>
</evidence>
<evidence type="ECO:0000256" key="8">
    <source>
        <dbReference type="PROSITE-ProRule" id="PRU01026"/>
    </source>
</evidence>
<dbReference type="EMBL" id="SPUH01000001">
    <property type="protein sequence ID" value="TKS54675.1"/>
    <property type="molecule type" value="Genomic_DNA"/>
</dbReference>
<comment type="similarity">
    <text evidence="7">Belongs to the class I-like SAM-binding methyltransferase superfamily. rRNA adenine N(6)-methyltransferase family. RsmA subfamily.</text>
</comment>
<sequence>MPGHRLPRRAGPGGAVRAGCRRPSRNPTALSIDTTDTGFGRAKKALGQHFLHERGIIDRIVHAIDPRPGQRIVEIGPGQGALTFPLLRAHGALTVIEFDRDLIAPLTAAAAPLGELEIVHRDVLKVDFGELAGSGGTLRLVGNLPYNISSPILFHALDHADAIVDMHFMLQKEVVDRMAAGPGSKVYGRLSVMLQAWCDVTPLFTVAPGAFRPPPKVDSAVVRLVPKARTQVPIDDPLRFAAVVRAAFGQRRKTLRNALGALLDADAIAAAGIDPGQRAEQLEVADFIALSKAPADA</sequence>
<feature type="binding site" evidence="7 8">
    <location>
        <position position="143"/>
    </location>
    <ligand>
        <name>S-adenosyl-L-methionine</name>
        <dbReference type="ChEBI" id="CHEBI:59789"/>
    </ligand>
</feature>
<protein>
    <recommendedName>
        <fullName evidence="7">Ribosomal RNA small subunit methyltransferase A</fullName>
        <ecNumber evidence="7">2.1.1.182</ecNumber>
    </recommendedName>
    <alternativeName>
        <fullName evidence="7">16S rRNA (adenine(1518)-N(6)/adenine(1519)-N(6))-dimethyltransferase</fullName>
    </alternativeName>
    <alternativeName>
        <fullName evidence="7">16S rRNA dimethyladenosine transferase</fullName>
    </alternativeName>
    <alternativeName>
        <fullName evidence="7">16S rRNA dimethylase</fullName>
    </alternativeName>
    <alternativeName>
        <fullName evidence="7">S-adenosylmethionine-6-N', N'-adenosyl(rRNA) dimethyltransferase</fullName>
    </alternativeName>
</protein>
<dbReference type="GO" id="GO:0003723">
    <property type="term" value="F:RNA binding"/>
    <property type="evidence" value="ECO:0007669"/>
    <property type="project" value="UniProtKB-UniRule"/>
</dbReference>
<comment type="catalytic activity">
    <reaction evidence="7">
        <text>adenosine(1518)/adenosine(1519) in 16S rRNA + 4 S-adenosyl-L-methionine = N(6)-dimethyladenosine(1518)/N(6)-dimethyladenosine(1519) in 16S rRNA + 4 S-adenosyl-L-homocysteine + 4 H(+)</text>
        <dbReference type="Rhea" id="RHEA:19609"/>
        <dbReference type="Rhea" id="RHEA-COMP:10232"/>
        <dbReference type="Rhea" id="RHEA-COMP:10233"/>
        <dbReference type="ChEBI" id="CHEBI:15378"/>
        <dbReference type="ChEBI" id="CHEBI:57856"/>
        <dbReference type="ChEBI" id="CHEBI:59789"/>
        <dbReference type="ChEBI" id="CHEBI:74411"/>
        <dbReference type="ChEBI" id="CHEBI:74493"/>
        <dbReference type="EC" id="2.1.1.182"/>
    </reaction>
</comment>
<evidence type="ECO:0000313" key="11">
    <source>
        <dbReference type="EMBL" id="TKS54675.1"/>
    </source>
</evidence>
<dbReference type="FunFam" id="1.10.8.100:FF:000001">
    <property type="entry name" value="Ribosomal RNA small subunit methyltransferase A"/>
    <property type="match status" value="1"/>
</dbReference>
<accession>A0A4Z1R7U3</accession>
<keyword evidence="4 7" id="KW-0808">Transferase</keyword>
<feature type="domain" description="Ribosomal RNA adenine methylase transferase N-terminal" evidence="10">
    <location>
        <begin position="56"/>
        <end position="228"/>
    </location>
</feature>
<dbReference type="SUPFAM" id="SSF53335">
    <property type="entry name" value="S-adenosyl-L-methionine-dependent methyltransferases"/>
    <property type="match status" value="1"/>
</dbReference>
<dbReference type="InterPro" id="IPR023165">
    <property type="entry name" value="rRNA_Ade_diMease-like_C"/>
</dbReference>
<feature type="binding site" evidence="7 8">
    <location>
        <position position="122"/>
    </location>
    <ligand>
        <name>S-adenosyl-L-methionine</name>
        <dbReference type="ChEBI" id="CHEBI:59789"/>
    </ligand>
</feature>
<feature type="binding site" evidence="7 8">
    <location>
        <position position="76"/>
    </location>
    <ligand>
        <name>S-adenosyl-L-methionine</name>
        <dbReference type="ChEBI" id="CHEBI:59789"/>
    </ligand>
</feature>
<dbReference type="EC" id="2.1.1.182" evidence="7"/>
<evidence type="ECO:0000256" key="9">
    <source>
        <dbReference type="SAM" id="MobiDB-lite"/>
    </source>
</evidence>
<feature type="binding site" evidence="7 8">
    <location>
        <position position="49"/>
    </location>
    <ligand>
        <name>S-adenosyl-L-methionine</name>
        <dbReference type="ChEBI" id="CHEBI:59789"/>
    </ligand>
</feature>
<evidence type="ECO:0000256" key="3">
    <source>
        <dbReference type="ARBA" id="ARBA00022603"/>
    </source>
</evidence>
<keyword evidence="2 7" id="KW-0698">rRNA processing</keyword>
<dbReference type="AlphaFoldDB" id="A0A4Z1R7U3"/>
<dbReference type="InterPro" id="IPR020598">
    <property type="entry name" value="rRNA_Ade_methylase_Trfase_N"/>
</dbReference>
<comment type="function">
    <text evidence="7">Specifically dimethylates two adjacent adenosines (A1518 and A1519) in the loop of a conserved hairpin near the 3'-end of 16S rRNA in the 30S particle. May play a critical role in biogenesis of 30S subunits.</text>
</comment>
<keyword evidence="3 7" id="KW-0489">Methyltransferase</keyword>
<proteinExistence type="inferred from homology"/>
<keyword evidence="6 7" id="KW-0694">RNA-binding</keyword>
<keyword evidence="1 7" id="KW-0963">Cytoplasm</keyword>
<dbReference type="Gene3D" id="1.10.8.100">
    <property type="entry name" value="Ribosomal RNA adenine dimethylase-like, domain 2"/>
    <property type="match status" value="1"/>
</dbReference>
<dbReference type="InterPro" id="IPR011530">
    <property type="entry name" value="rRNA_adenine_dimethylase"/>
</dbReference>
<reference evidence="11 12" key="1">
    <citation type="submission" date="2019-01" db="EMBL/GenBank/DDBJ databases">
        <authorList>
            <person name="Zhang S."/>
        </authorList>
    </citation>
    <scope>NUCLEOTIDE SEQUENCE [LARGE SCALE GENOMIC DNA]</scope>
    <source>
        <strain evidence="11 12">1626</strain>
    </source>
</reference>
<comment type="caution">
    <text evidence="11">The sequence shown here is derived from an EMBL/GenBank/DDBJ whole genome shotgun (WGS) entry which is preliminary data.</text>
</comment>
<name>A0A4Z1R7U3_9GAMM</name>
<evidence type="ECO:0000256" key="5">
    <source>
        <dbReference type="ARBA" id="ARBA00022691"/>
    </source>
</evidence>
<organism evidence="11 12">
    <name type="scientific">Luteimonas yindakuii</name>
    <dbReference type="NCBI Taxonomy" id="2565782"/>
    <lineage>
        <taxon>Bacteria</taxon>
        <taxon>Pseudomonadati</taxon>
        <taxon>Pseudomonadota</taxon>
        <taxon>Gammaproteobacteria</taxon>
        <taxon>Lysobacterales</taxon>
        <taxon>Lysobacteraceae</taxon>
        <taxon>Luteimonas</taxon>
    </lineage>
</organism>
<evidence type="ECO:0000256" key="2">
    <source>
        <dbReference type="ARBA" id="ARBA00022552"/>
    </source>
</evidence>
<dbReference type="GO" id="GO:0005829">
    <property type="term" value="C:cytosol"/>
    <property type="evidence" value="ECO:0007669"/>
    <property type="project" value="TreeGrafter"/>
</dbReference>
<evidence type="ECO:0000256" key="1">
    <source>
        <dbReference type="ARBA" id="ARBA00022490"/>
    </source>
</evidence>
<dbReference type="PROSITE" id="PS01131">
    <property type="entry name" value="RRNA_A_DIMETH"/>
    <property type="match status" value="1"/>
</dbReference>
<feature type="binding site" evidence="7 8">
    <location>
        <position position="51"/>
    </location>
    <ligand>
        <name>S-adenosyl-L-methionine</name>
        <dbReference type="ChEBI" id="CHEBI:59789"/>
    </ligand>
</feature>
<feature type="region of interest" description="Disordered" evidence="9">
    <location>
        <begin position="1"/>
        <end position="30"/>
    </location>
</feature>
<dbReference type="HAMAP" id="MF_00607">
    <property type="entry name" value="16SrRNA_methyltr_A"/>
    <property type="match status" value="1"/>
</dbReference>
<keyword evidence="12" id="KW-1185">Reference proteome</keyword>
<dbReference type="InterPro" id="IPR020596">
    <property type="entry name" value="rRNA_Ade_Mease_Trfase_CS"/>
</dbReference>
<gene>
    <name evidence="7 11" type="primary">rsmA</name>
    <name evidence="7" type="synonym">ksgA</name>
    <name evidence="11" type="ORF">E4582_07835</name>
</gene>
<dbReference type="InterPro" id="IPR001737">
    <property type="entry name" value="KsgA/Erm"/>
</dbReference>
<feature type="binding site" evidence="7 8">
    <location>
        <position position="97"/>
    </location>
    <ligand>
        <name>S-adenosyl-L-methionine</name>
        <dbReference type="ChEBI" id="CHEBI:59789"/>
    </ligand>
</feature>
<dbReference type="Pfam" id="PF00398">
    <property type="entry name" value="RrnaAD"/>
    <property type="match status" value="1"/>
</dbReference>
<comment type="subcellular location">
    <subcellularLocation>
        <location evidence="7">Cytoplasm</location>
    </subcellularLocation>
</comment>
<dbReference type="InterPro" id="IPR029063">
    <property type="entry name" value="SAM-dependent_MTases_sf"/>
</dbReference>
<evidence type="ECO:0000259" key="10">
    <source>
        <dbReference type="SMART" id="SM00650"/>
    </source>
</evidence>
<dbReference type="FunFam" id="3.40.50.150:FF:000222">
    <property type="entry name" value="Ribosomal RNA small subunit methyltransferase A"/>
    <property type="match status" value="1"/>
</dbReference>
<dbReference type="GO" id="GO:0052908">
    <property type="term" value="F:16S rRNA (adenine(1518)-N(6)/adenine(1519)-N(6))-dimethyltransferase activity"/>
    <property type="evidence" value="ECO:0007669"/>
    <property type="project" value="UniProtKB-EC"/>
</dbReference>
<dbReference type="PANTHER" id="PTHR11727:SF7">
    <property type="entry name" value="DIMETHYLADENOSINE TRANSFERASE-RELATED"/>
    <property type="match status" value="1"/>
</dbReference>
<dbReference type="NCBIfam" id="TIGR00755">
    <property type="entry name" value="ksgA"/>
    <property type="match status" value="1"/>
</dbReference>
<dbReference type="Gene3D" id="3.40.50.150">
    <property type="entry name" value="Vaccinia Virus protein VP39"/>
    <property type="match status" value="1"/>
</dbReference>
<dbReference type="PROSITE" id="PS51689">
    <property type="entry name" value="SAM_RNA_A_N6_MT"/>
    <property type="match status" value="1"/>
</dbReference>
<evidence type="ECO:0000313" key="12">
    <source>
        <dbReference type="Proteomes" id="UP000298681"/>
    </source>
</evidence>
<evidence type="ECO:0000256" key="6">
    <source>
        <dbReference type="ARBA" id="ARBA00022884"/>
    </source>
</evidence>